<organism evidence="2 3">
    <name type="scientific">Terriglobus saanensis (strain ATCC BAA-1853 / DSM 23119 / SP1PR4)</name>
    <dbReference type="NCBI Taxonomy" id="401053"/>
    <lineage>
        <taxon>Bacteria</taxon>
        <taxon>Pseudomonadati</taxon>
        <taxon>Acidobacteriota</taxon>
        <taxon>Terriglobia</taxon>
        <taxon>Terriglobales</taxon>
        <taxon>Acidobacteriaceae</taxon>
        <taxon>Terriglobus</taxon>
    </lineage>
</organism>
<evidence type="ECO:0000313" key="2">
    <source>
        <dbReference type="EMBL" id="ADV84006.1"/>
    </source>
</evidence>
<keyword evidence="1" id="KW-0472">Membrane</keyword>
<dbReference type="RefSeq" id="WP_013569737.1">
    <property type="nucleotide sequence ID" value="NC_014963.1"/>
</dbReference>
<reference evidence="2 3" key="1">
    <citation type="journal article" date="2012" name="Stand. Genomic Sci.">
        <title>Complete genome sequence of Terriglobus saanensis type strain SP1PR4(T), an Acidobacteria from tundra soil.</title>
        <authorList>
            <person name="Rawat S.R."/>
            <person name="Mannisto M.K."/>
            <person name="Starovoytov V."/>
            <person name="Goodwin L."/>
            <person name="Nolan M."/>
            <person name="Hauser L."/>
            <person name="Land M."/>
            <person name="Davenport K.W."/>
            <person name="Woyke T."/>
            <person name="Haggblom M.M."/>
        </authorList>
    </citation>
    <scope>NUCLEOTIDE SEQUENCE</scope>
    <source>
        <strain evidence="3">ATCC BAA-1853 / DSM 23119 / SP1PR4</strain>
    </source>
</reference>
<keyword evidence="3" id="KW-1185">Reference proteome</keyword>
<evidence type="ECO:0000256" key="1">
    <source>
        <dbReference type="SAM" id="Phobius"/>
    </source>
</evidence>
<gene>
    <name evidence="2" type="ordered locus">AciPR4_3250</name>
</gene>
<feature type="transmembrane region" description="Helical" evidence="1">
    <location>
        <begin position="53"/>
        <end position="74"/>
    </location>
</feature>
<evidence type="ECO:0000313" key="3">
    <source>
        <dbReference type="Proteomes" id="UP000006844"/>
    </source>
</evidence>
<protein>
    <submittedName>
        <fullName evidence="2">Uncharacterized protein</fullName>
    </submittedName>
</protein>
<dbReference type="HOGENOM" id="CLU_1569911_0_0_0"/>
<keyword evidence="1" id="KW-1133">Transmembrane helix</keyword>
<accession>E8V824</accession>
<dbReference type="Proteomes" id="UP000006844">
    <property type="component" value="Chromosome"/>
</dbReference>
<name>E8V824_TERSS</name>
<sequence>MQMALRTSDHKQFGTISLSRSRKFIVQVAAIESHAPRHRAFLKRHHTNSIANFHYFVALITFLVASAFCSTSFAQSYTIQQFPLIGLPNFGLGATSIGADAGGNIYFNQNEIESVPNQSAVYKAVRSAGSYTYSAVLSSTTVAYDDVAVDGIGNLYYSSHSSVSVAGGGY</sequence>
<keyword evidence="1" id="KW-0812">Transmembrane</keyword>
<dbReference type="EMBL" id="CP002467">
    <property type="protein sequence ID" value="ADV84006.1"/>
    <property type="molecule type" value="Genomic_DNA"/>
</dbReference>
<dbReference type="AlphaFoldDB" id="E8V824"/>
<proteinExistence type="predicted"/>
<dbReference type="KEGG" id="tsa:AciPR4_3250"/>
<dbReference type="STRING" id="401053.AciPR4_3250"/>